<feature type="compositionally biased region" description="Polar residues" evidence="1">
    <location>
        <begin position="1202"/>
        <end position="1221"/>
    </location>
</feature>
<feature type="compositionally biased region" description="Low complexity" evidence="1">
    <location>
        <begin position="881"/>
        <end position="890"/>
    </location>
</feature>
<keyword evidence="2" id="KW-1133">Transmembrane helix</keyword>
<feature type="region of interest" description="Disordered" evidence="1">
    <location>
        <begin position="671"/>
        <end position="959"/>
    </location>
</feature>
<accession>A0AAN6GRW9</accession>
<feature type="compositionally biased region" description="Low complexity" evidence="1">
    <location>
        <begin position="107"/>
        <end position="132"/>
    </location>
</feature>
<feature type="region of interest" description="Disordered" evidence="1">
    <location>
        <begin position="245"/>
        <end position="268"/>
    </location>
</feature>
<feature type="compositionally biased region" description="Polar residues" evidence="1">
    <location>
        <begin position="155"/>
        <end position="169"/>
    </location>
</feature>
<feature type="compositionally biased region" description="Polar residues" evidence="1">
    <location>
        <begin position="1162"/>
        <end position="1173"/>
    </location>
</feature>
<feature type="compositionally biased region" description="Low complexity" evidence="1">
    <location>
        <begin position="814"/>
        <end position="824"/>
    </location>
</feature>
<feature type="region of interest" description="Disordered" evidence="1">
    <location>
        <begin position="95"/>
        <end position="169"/>
    </location>
</feature>
<comment type="caution">
    <text evidence="3">The sequence shown here is derived from an EMBL/GenBank/DDBJ whole genome shotgun (WGS) entry which is preliminary data.</text>
</comment>
<organism evidence="3 4">
    <name type="scientific">Tilletia horrida</name>
    <dbReference type="NCBI Taxonomy" id="155126"/>
    <lineage>
        <taxon>Eukaryota</taxon>
        <taxon>Fungi</taxon>
        <taxon>Dikarya</taxon>
        <taxon>Basidiomycota</taxon>
        <taxon>Ustilaginomycotina</taxon>
        <taxon>Exobasidiomycetes</taxon>
        <taxon>Tilletiales</taxon>
        <taxon>Tilletiaceae</taxon>
        <taxon>Tilletia</taxon>
    </lineage>
</organism>
<feature type="region of interest" description="Disordered" evidence="1">
    <location>
        <begin position="492"/>
        <end position="524"/>
    </location>
</feature>
<evidence type="ECO:0000313" key="3">
    <source>
        <dbReference type="EMBL" id="KAK0553542.1"/>
    </source>
</evidence>
<feature type="compositionally biased region" description="Low complexity" evidence="1">
    <location>
        <begin position="1407"/>
        <end position="1419"/>
    </location>
</feature>
<feature type="compositionally biased region" description="Polar residues" evidence="1">
    <location>
        <begin position="95"/>
        <end position="106"/>
    </location>
</feature>
<proteinExistence type="predicted"/>
<feature type="compositionally biased region" description="Polar residues" evidence="1">
    <location>
        <begin position="1302"/>
        <end position="1314"/>
    </location>
</feature>
<reference evidence="3" key="1">
    <citation type="journal article" date="2023" name="PhytoFront">
        <title>Draft Genome Resources of Seven Strains of Tilletia horrida, Causal Agent of Kernel Smut of Rice.</title>
        <authorList>
            <person name="Khanal S."/>
            <person name="Antony Babu S."/>
            <person name="Zhou X.G."/>
        </authorList>
    </citation>
    <scope>NUCLEOTIDE SEQUENCE</scope>
    <source>
        <strain evidence="3">TX6</strain>
    </source>
</reference>
<feature type="compositionally biased region" description="Polar residues" evidence="1">
    <location>
        <begin position="637"/>
        <end position="646"/>
    </location>
</feature>
<feature type="compositionally biased region" description="Low complexity" evidence="1">
    <location>
        <begin position="923"/>
        <end position="941"/>
    </location>
</feature>
<feature type="region of interest" description="Disordered" evidence="1">
    <location>
        <begin position="1052"/>
        <end position="1261"/>
    </location>
</feature>
<sequence length="1621" mass="161571">MPLTALPGQAPGPQSTDQVLPSWLSYSAYRTITRTYTTTQETVLYDPSGLLAPSVSATVFVGVTTSTLYQVVPVPLLYTGPSPYPPLGTLFTVSGQSASPTQTESVTTGSSATATPAPTSSGSGVTSAPGQSSSGGPGSSSAAGSSQGQGSTASMSTPEGSSMGTTFLPSGTSIVAGTTFLPGPSGGSNTISVISGSTVGPTPAPTIISGTTFLPGSTSISDGTTFLPGSVTVFSGTTVFGGSSTVFPPATNTSPGTGSGPGGVPLERQGGLTPGQLAGVFVASILGFLLLLALLMCFLLRRQRRRNAKMAEQEKYQYGNIGVSNDAGGAGYGASQLPGAGEKSALLGAGAAGAGAGVASSSRSPWGEWVARGFSRGGRVPSDSMTGGNYTALPQANAGTAGGAAHRRSGSGGSSGFSGALAGASSAAVAAMAMAAISSRRRRRREEREHAGPGPWGARRGAVPAEEWEADELEPDGGSGFFVVGGRNAHELQTAERSPALPVSSDPFSDSAEDSSSAAHHRREGIAAAAGAAVVAAGRLRSIPPSSSSLLVSDPATDTRKSKFRGMANLGVGSGGPRFFGIMTGSRSASGTESGTGSGSNSGPSARNVSGGTGLTRPAGQPSVRSVSGPTYALPDQPTNQQPASGSSNVIYGFGAAAGAAALGLAHAARRVTSGERRLSRKPVPNYASSGNETDADEHASNLGKRKRAVGKDARGLYGAVGTGPGHNLDDDDHAGAQGERRGLMLGYDDDTSAADASAASPRRPSRQPQGPTFSSAGGFDIGEGWPESALTGAAIGVAAGGSGSRRSHRRLPGPGDAAQQSSGSGSGNGSGPWSSGSTHEVPKSSSGALLSGSSTGHPMSSIDGVGPIVSLNPPPRSTRSRASTANSPSEPSPISTFAKIASSSPDLPKLPAFPEGFGTGDLAQRAALAESRAAQASASAKNRGSSDSEGPSGATAMTAAAAGTAGSLALLAAQHRSSAASMQSQTVDLSSDGHGSRDLPGQGSRPGVGHSNFLSSGTDLLGPGASASSRSSVASGTTAAVPLAGGAVEHDVAAGPTATEFGQSDPRTLRSRASLAGGGLGRPLSTIFGSESEPSTGARPFSDQQHGSVSGSNSNSGPESAFDSLGARSGSVAVHTPSPARHNRGSGADSRAASSLLGALQNRQPESQSSPAGTFGVAELASPPGSPRRLSQAGRGRRVSGQHSARVSRSMTPGEASSASHPGMLGLIGADTSRPGTAEGGDLEAASAEDLDDESQEGGLLSSVAAGLRRWGGGWIPGAGRLSQPRSDSAHYPSIGAATMGVNTAVASPTGAQSPEPPGPNDSRRTSGVSSANRMNPARRSTATIQSRVGSREGSGSDPSGRLSNSASSRSLGAISGGSGRASHRTHDSSGNGSGSGSGGSRRSRGTAGSGASETTSELARRNTLSTHVEVDEDAARRASTSGANSPAAYTASEGRSAATSPALVPQPLGPAVARTLQVPAPARPSAAGASGDKPESTIRFVGRPASPPPALPSQLVTRARDNQPSEARTASGSWRESPRVATISQRASEAQARQEANSARGRSQTQSTGSPDEFEWGQLSDNFPTPLDRALREAEQRDLEEQAQGRSQTKYDWPKFLKF</sequence>
<feature type="compositionally biased region" description="Low complexity" evidence="1">
    <location>
        <begin position="452"/>
        <end position="462"/>
    </location>
</feature>
<gene>
    <name evidence="3" type="ORF">OC846_002463</name>
</gene>
<keyword evidence="4" id="KW-1185">Reference proteome</keyword>
<feature type="compositionally biased region" description="Low complexity" evidence="1">
    <location>
        <begin position="1481"/>
        <end position="1493"/>
    </location>
</feature>
<feature type="region of interest" description="Disordered" evidence="1">
    <location>
        <begin position="1276"/>
        <end position="1621"/>
    </location>
</feature>
<feature type="compositionally biased region" description="Low complexity" evidence="1">
    <location>
        <begin position="504"/>
        <end position="518"/>
    </location>
</feature>
<evidence type="ECO:0000256" key="1">
    <source>
        <dbReference type="SAM" id="MobiDB-lite"/>
    </source>
</evidence>
<feature type="transmembrane region" description="Helical" evidence="2">
    <location>
        <begin position="277"/>
        <end position="300"/>
    </location>
</feature>
<dbReference type="EMBL" id="JAPDMZ010000049">
    <property type="protein sequence ID" value="KAK0553542.1"/>
    <property type="molecule type" value="Genomic_DNA"/>
</dbReference>
<feature type="compositionally biased region" description="Polar residues" evidence="1">
    <location>
        <begin position="1327"/>
        <end position="1350"/>
    </location>
</feature>
<keyword evidence="2" id="KW-0472">Membrane</keyword>
<protein>
    <submittedName>
        <fullName evidence="3">Uncharacterized protein</fullName>
    </submittedName>
</protein>
<feature type="compositionally biased region" description="Low complexity" evidence="1">
    <location>
        <begin position="789"/>
        <end position="798"/>
    </location>
</feature>
<feature type="region of interest" description="Disordered" evidence="1">
    <location>
        <begin position="398"/>
        <end position="419"/>
    </location>
</feature>
<feature type="compositionally biased region" description="Low complexity" evidence="1">
    <location>
        <begin position="1546"/>
        <end position="1562"/>
    </location>
</feature>
<keyword evidence="2" id="KW-0812">Transmembrane</keyword>
<feature type="region of interest" description="Disordered" evidence="1">
    <location>
        <begin position="439"/>
        <end position="462"/>
    </location>
</feature>
<dbReference type="Proteomes" id="UP001176517">
    <property type="component" value="Unassembled WGS sequence"/>
</dbReference>
<feature type="compositionally biased region" description="Low complexity" evidence="1">
    <location>
        <begin position="1025"/>
        <end position="1038"/>
    </location>
</feature>
<feature type="compositionally biased region" description="Low complexity" evidence="1">
    <location>
        <begin position="584"/>
        <end position="593"/>
    </location>
</feature>
<feature type="compositionally biased region" description="Polar residues" evidence="1">
    <location>
        <begin position="1563"/>
        <end position="1572"/>
    </location>
</feature>
<evidence type="ECO:0000256" key="2">
    <source>
        <dbReference type="SAM" id="Phobius"/>
    </source>
</evidence>
<feature type="region of interest" description="Disordered" evidence="1">
    <location>
        <begin position="975"/>
        <end position="1038"/>
    </location>
</feature>
<evidence type="ECO:0000313" key="4">
    <source>
        <dbReference type="Proteomes" id="UP001176517"/>
    </source>
</evidence>
<feature type="transmembrane region" description="Helical" evidence="2">
    <location>
        <begin position="417"/>
        <end position="437"/>
    </location>
</feature>
<feature type="compositionally biased region" description="Low complexity" evidence="1">
    <location>
        <begin position="845"/>
        <end position="855"/>
    </location>
</feature>
<feature type="compositionally biased region" description="Low complexity" evidence="1">
    <location>
        <begin position="1146"/>
        <end position="1161"/>
    </location>
</feature>
<feature type="compositionally biased region" description="Low complexity" evidence="1">
    <location>
        <begin position="754"/>
        <end position="763"/>
    </location>
</feature>
<feature type="compositionally biased region" description="Low complexity" evidence="1">
    <location>
        <begin position="1108"/>
        <end position="1118"/>
    </location>
</feature>
<feature type="compositionally biased region" description="Low complexity" evidence="1">
    <location>
        <begin position="1361"/>
        <end position="1375"/>
    </location>
</feature>
<feature type="compositionally biased region" description="Acidic residues" evidence="1">
    <location>
        <begin position="1248"/>
        <end position="1257"/>
    </location>
</feature>
<feature type="compositionally biased region" description="Low complexity" evidence="1">
    <location>
        <begin position="139"/>
        <end position="154"/>
    </location>
</feature>
<name>A0AAN6GRW9_9BASI</name>
<feature type="compositionally biased region" description="Polar residues" evidence="1">
    <location>
        <begin position="1526"/>
        <end position="1536"/>
    </location>
</feature>
<feature type="region of interest" description="Disordered" evidence="1">
    <location>
        <begin position="579"/>
        <end position="646"/>
    </location>
</feature>
<feature type="compositionally biased region" description="Basic and acidic residues" evidence="1">
    <location>
        <begin position="1591"/>
        <end position="1602"/>
    </location>
</feature>
<feature type="compositionally biased region" description="Polar residues" evidence="1">
    <location>
        <begin position="976"/>
        <end position="990"/>
    </location>
</feature>